<name>A0A0F9KZJ6_9ZZZZ</name>
<accession>A0A0F9KZJ6</accession>
<proteinExistence type="predicted"/>
<sequence>MILSVKSEWGINNTDQWNFNNTEEWIEVTVSEADNSSYGYGELEIFRIKTCLLPGESL</sequence>
<dbReference type="AlphaFoldDB" id="A0A0F9KZJ6"/>
<dbReference type="EMBL" id="LAZR01007152">
    <property type="protein sequence ID" value="KKM87108.1"/>
    <property type="molecule type" value="Genomic_DNA"/>
</dbReference>
<gene>
    <name evidence="1" type="ORF">LCGC14_1272210</name>
</gene>
<organism evidence="1">
    <name type="scientific">marine sediment metagenome</name>
    <dbReference type="NCBI Taxonomy" id="412755"/>
    <lineage>
        <taxon>unclassified sequences</taxon>
        <taxon>metagenomes</taxon>
        <taxon>ecological metagenomes</taxon>
    </lineage>
</organism>
<reference evidence="1" key="1">
    <citation type="journal article" date="2015" name="Nature">
        <title>Complex archaea that bridge the gap between prokaryotes and eukaryotes.</title>
        <authorList>
            <person name="Spang A."/>
            <person name="Saw J.H."/>
            <person name="Jorgensen S.L."/>
            <person name="Zaremba-Niedzwiedzka K."/>
            <person name="Martijn J."/>
            <person name="Lind A.E."/>
            <person name="van Eijk R."/>
            <person name="Schleper C."/>
            <person name="Guy L."/>
            <person name="Ettema T.J."/>
        </authorList>
    </citation>
    <scope>NUCLEOTIDE SEQUENCE</scope>
</reference>
<protein>
    <submittedName>
        <fullName evidence="1">Uncharacterized protein</fullName>
    </submittedName>
</protein>
<evidence type="ECO:0000313" key="1">
    <source>
        <dbReference type="EMBL" id="KKM87108.1"/>
    </source>
</evidence>
<comment type="caution">
    <text evidence="1">The sequence shown here is derived from an EMBL/GenBank/DDBJ whole genome shotgun (WGS) entry which is preliminary data.</text>
</comment>